<feature type="chain" id="PRO_5047048695" evidence="1">
    <location>
        <begin position="22"/>
        <end position="127"/>
    </location>
</feature>
<proteinExistence type="predicted"/>
<protein>
    <submittedName>
        <fullName evidence="2">Uncharacterized protein</fullName>
    </submittedName>
</protein>
<gene>
    <name evidence="2" type="ORF">VKT23_019533</name>
</gene>
<comment type="caution">
    <text evidence="2">The sequence shown here is derived from an EMBL/GenBank/DDBJ whole genome shotgun (WGS) entry which is preliminary data.</text>
</comment>
<feature type="signal peptide" evidence="1">
    <location>
        <begin position="1"/>
        <end position="21"/>
    </location>
</feature>
<reference evidence="2 3" key="1">
    <citation type="submission" date="2024-01" db="EMBL/GenBank/DDBJ databases">
        <title>A draft genome for the cacao thread blight pathogen Marasmiellus scandens.</title>
        <authorList>
            <person name="Baruah I.K."/>
            <person name="Leung J."/>
            <person name="Bukari Y."/>
            <person name="Amoako-Attah I."/>
            <person name="Meinhardt L.W."/>
            <person name="Bailey B.A."/>
            <person name="Cohen S.P."/>
        </authorList>
    </citation>
    <scope>NUCLEOTIDE SEQUENCE [LARGE SCALE GENOMIC DNA]</scope>
    <source>
        <strain evidence="2 3">GH-19</strain>
    </source>
</reference>
<dbReference type="EMBL" id="JBANRG010000103">
    <property type="protein sequence ID" value="KAK7435700.1"/>
    <property type="molecule type" value="Genomic_DNA"/>
</dbReference>
<dbReference type="Proteomes" id="UP001498398">
    <property type="component" value="Unassembled WGS sequence"/>
</dbReference>
<name>A0ABR1IQD3_9AGAR</name>
<evidence type="ECO:0000313" key="3">
    <source>
        <dbReference type="Proteomes" id="UP001498398"/>
    </source>
</evidence>
<organism evidence="2 3">
    <name type="scientific">Marasmiellus scandens</name>
    <dbReference type="NCBI Taxonomy" id="2682957"/>
    <lineage>
        <taxon>Eukaryota</taxon>
        <taxon>Fungi</taxon>
        <taxon>Dikarya</taxon>
        <taxon>Basidiomycota</taxon>
        <taxon>Agaricomycotina</taxon>
        <taxon>Agaricomycetes</taxon>
        <taxon>Agaricomycetidae</taxon>
        <taxon>Agaricales</taxon>
        <taxon>Marasmiineae</taxon>
        <taxon>Omphalotaceae</taxon>
        <taxon>Marasmiellus</taxon>
    </lineage>
</organism>
<evidence type="ECO:0000256" key="1">
    <source>
        <dbReference type="SAM" id="SignalP"/>
    </source>
</evidence>
<keyword evidence="3" id="KW-1185">Reference proteome</keyword>
<sequence>MRSFSIISLVPIFLTLLGTQADIIGWDGDSCDGAQGGDAPCDGSCVPFTGRHSYALTTGGDHCITFFVNEGCSGERFFFGGGGGQCINVNTGTPIGAFRCSPNSGCAVRLLSNETVASESEAVSQSA</sequence>
<accession>A0ABR1IQD3</accession>
<evidence type="ECO:0000313" key="2">
    <source>
        <dbReference type="EMBL" id="KAK7435700.1"/>
    </source>
</evidence>
<keyword evidence="1" id="KW-0732">Signal</keyword>